<dbReference type="EMBL" id="LIZT01000099">
    <property type="protein sequence ID" value="KPJ48747.1"/>
    <property type="molecule type" value="Genomic_DNA"/>
</dbReference>
<name>A0A0S7WF33_UNCT6</name>
<reference evidence="1 2" key="1">
    <citation type="journal article" date="2015" name="Microbiome">
        <title>Genomic resolution of linkages in carbon, nitrogen, and sulfur cycling among widespread estuary sediment bacteria.</title>
        <authorList>
            <person name="Baker B.J."/>
            <person name="Lazar C.S."/>
            <person name="Teske A.P."/>
            <person name="Dick G.J."/>
        </authorList>
    </citation>
    <scope>NUCLEOTIDE SEQUENCE [LARGE SCALE GENOMIC DNA]</scope>
    <source>
        <strain evidence="1">DG_26</strain>
    </source>
</reference>
<gene>
    <name evidence="1" type="ORF">AMJ40_06965</name>
</gene>
<comment type="caution">
    <text evidence="1">The sequence shown here is derived from an EMBL/GenBank/DDBJ whole genome shotgun (WGS) entry which is preliminary data.</text>
</comment>
<proteinExistence type="predicted"/>
<sequence length="243" mass="26976">MALMIGATLVVFGSSRAKGPTDRQSEVWISNPHIVCVSNYFCITLPPPDFSRTFLRVSGEIGEDVARITVFGRGQTRTFEREEFLSGHARINLPCDENGMPVGDPTGEYVFSVTDGSGHYDIEIATVERCLDMVGIWIGESTPAESTLIITWTPVEVLYGSEPDSVYYEVEMYQLTRAPMDAPLKIWELGEATHCRVETLPLSSLSLRRHSNTPISGWKYLVRVKARDQVGNSSYGARGFSVD</sequence>
<dbReference type="AlphaFoldDB" id="A0A0S7WF33"/>
<evidence type="ECO:0000313" key="1">
    <source>
        <dbReference type="EMBL" id="KPJ48747.1"/>
    </source>
</evidence>
<organism evidence="1 2">
    <name type="scientific">candidate division TA06 bacterium DG_26</name>
    <dbReference type="NCBI Taxonomy" id="1703771"/>
    <lineage>
        <taxon>Bacteria</taxon>
        <taxon>Bacteria division TA06</taxon>
    </lineage>
</organism>
<evidence type="ECO:0000313" key="2">
    <source>
        <dbReference type="Proteomes" id="UP000051124"/>
    </source>
</evidence>
<accession>A0A0S7WF33</accession>
<dbReference type="Proteomes" id="UP000051124">
    <property type="component" value="Unassembled WGS sequence"/>
</dbReference>
<protein>
    <submittedName>
        <fullName evidence="1">Uncharacterized protein</fullName>
    </submittedName>
</protein>